<dbReference type="SUPFAM" id="SSF103247">
    <property type="entry name" value="TT1751-like"/>
    <property type="match status" value="1"/>
</dbReference>
<proteinExistence type="predicted"/>
<evidence type="ECO:0000313" key="4">
    <source>
        <dbReference type="Proteomes" id="UP000320811"/>
    </source>
</evidence>
<protein>
    <submittedName>
        <fullName evidence="3">Uncharacterized protein DUF302</fullName>
    </submittedName>
</protein>
<feature type="domain" description="DUF302" evidence="2">
    <location>
        <begin position="1"/>
        <end position="23"/>
    </location>
</feature>
<sequence>MLPCNVIVQEKKPGKIEVSAHQPDSVYEDHTKQRFTQDSRRNKGQIKENIRAGIT</sequence>
<evidence type="ECO:0000259" key="2">
    <source>
        <dbReference type="Pfam" id="PF03625"/>
    </source>
</evidence>
<evidence type="ECO:0000313" key="3">
    <source>
        <dbReference type="EMBL" id="TWF34955.1"/>
    </source>
</evidence>
<dbReference type="AlphaFoldDB" id="A0A561P9Z5"/>
<dbReference type="Pfam" id="PF03625">
    <property type="entry name" value="DUF302"/>
    <property type="match status" value="1"/>
</dbReference>
<dbReference type="InterPro" id="IPR005180">
    <property type="entry name" value="DUF302"/>
</dbReference>
<reference evidence="3 4" key="1">
    <citation type="submission" date="2019-06" db="EMBL/GenBank/DDBJ databases">
        <title>Sorghum-associated microbial communities from plants grown in Nebraska, USA.</title>
        <authorList>
            <person name="Schachtman D."/>
        </authorList>
    </citation>
    <scope>NUCLEOTIDE SEQUENCE [LARGE SCALE GENOMIC DNA]</scope>
    <source>
        <strain evidence="3 4">1209</strain>
    </source>
</reference>
<name>A0A561P9Z5_9BACT</name>
<organism evidence="3 4">
    <name type="scientific">Chitinophaga polysaccharea</name>
    <dbReference type="NCBI Taxonomy" id="1293035"/>
    <lineage>
        <taxon>Bacteria</taxon>
        <taxon>Pseudomonadati</taxon>
        <taxon>Bacteroidota</taxon>
        <taxon>Chitinophagia</taxon>
        <taxon>Chitinophagales</taxon>
        <taxon>Chitinophagaceae</taxon>
        <taxon>Chitinophaga</taxon>
    </lineage>
</organism>
<dbReference type="InterPro" id="IPR035923">
    <property type="entry name" value="TT1751-like_sf"/>
</dbReference>
<comment type="caution">
    <text evidence="3">The sequence shown here is derived from an EMBL/GenBank/DDBJ whole genome shotgun (WGS) entry which is preliminary data.</text>
</comment>
<gene>
    <name evidence="3" type="ORF">FHW36_110156</name>
</gene>
<feature type="region of interest" description="Disordered" evidence="1">
    <location>
        <begin position="36"/>
        <end position="55"/>
    </location>
</feature>
<accession>A0A561P9Z5</accession>
<dbReference type="EMBL" id="VIWO01000010">
    <property type="protein sequence ID" value="TWF34955.1"/>
    <property type="molecule type" value="Genomic_DNA"/>
</dbReference>
<evidence type="ECO:0000256" key="1">
    <source>
        <dbReference type="SAM" id="MobiDB-lite"/>
    </source>
</evidence>
<dbReference type="Proteomes" id="UP000320811">
    <property type="component" value="Unassembled WGS sequence"/>
</dbReference>
<keyword evidence="4" id="KW-1185">Reference proteome</keyword>